<sequence>MESGNVHHVTFVHVDQPFTTHATSVIVDNLSSILRSYQHLTEHLSELVVNENQLTSVRDAKTFADRISMTCFKELRVLQLWNVKVCTMLSTIGAAPKLEHLSVVGCDTLKDLLNYNSITLRFLEIRCIFKDEARLHCAIQRTGAQDVTVYLPCLTEDTFANPKRRLRNAMHVKCLTIFQTCQCGGICKYFMYFLNYITHEVVVTSVLRIETDVTDSTTAWAITRFALSATKSNVRIVVGLISSILFHVFSPRLSTLNRSLEFSGVVFTEGMWSSSTSVNSMCFNILQQIFLHRHRYKHVIDYVTVKTLCINMDKIPREVFHQTDCFVVIGGNPCTFSHSLIPSYIPRLTCLQLMFSNLLSEPLNIPIPNVNALLIKSWTPIHTNEIENALNYIKACFPKICYLTIDVNLHHTRLTLNDFRQNVSTLIQSLKHVVYVNIMGIENNTRDLCIMYKKMFRCNPRYEVFDL</sequence>
<name>A0A0K8RJ35_IXORI</name>
<dbReference type="Gene3D" id="3.80.10.10">
    <property type="entry name" value="Ribonuclease Inhibitor"/>
    <property type="match status" value="1"/>
</dbReference>
<dbReference type="AlphaFoldDB" id="A0A0K8RJ35"/>
<accession>A0A0K8RJ35</accession>
<protein>
    <submittedName>
        <fullName evidence="1">Putative inhibitor of apoptosis 1 diap1</fullName>
    </submittedName>
</protein>
<dbReference type="InterPro" id="IPR032675">
    <property type="entry name" value="LRR_dom_sf"/>
</dbReference>
<dbReference type="EMBL" id="GADI01002905">
    <property type="protein sequence ID" value="JAA70903.1"/>
    <property type="molecule type" value="mRNA"/>
</dbReference>
<reference evidence="1" key="1">
    <citation type="submission" date="2012-12" db="EMBL/GenBank/DDBJ databases">
        <title>Identification and characterization of a phenylalanine ammonia-lyase gene family in Isatis indigotica Fort.</title>
        <authorList>
            <person name="Liu Q."/>
            <person name="Chen J."/>
            <person name="Zhou X."/>
            <person name="Di P."/>
            <person name="Xiao Y."/>
            <person name="Xuan H."/>
            <person name="Zhang L."/>
            <person name="Chen W."/>
        </authorList>
    </citation>
    <scope>NUCLEOTIDE SEQUENCE</scope>
    <source>
        <tissue evidence="1">Salivary gland</tissue>
    </source>
</reference>
<organism evidence="1">
    <name type="scientific">Ixodes ricinus</name>
    <name type="common">Common tick</name>
    <name type="synonym">Acarus ricinus</name>
    <dbReference type="NCBI Taxonomy" id="34613"/>
    <lineage>
        <taxon>Eukaryota</taxon>
        <taxon>Metazoa</taxon>
        <taxon>Ecdysozoa</taxon>
        <taxon>Arthropoda</taxon>
        <taxon>Chelicerata</taxon>
        <taxon>Arachnida</taxon>
        <taxon>Acari</taxon>
        <taxon>Parasitiformes</taxon>
        <taxon>Ixodida</taxon>
        <taxon>Ixodoidea</taxon>
        <taxon>Ixodidae</taxon>
        <taxon>Ixodinae</taxon>
        <taxon>Ixodes</taxon>
    </lineage>
</organism>
<evidence type="ECO:0000313" key="1">
    <source>
        <dbReference type="EMBL" id="JAA70903.1"/>
    </source>
</evidence>
<proteinExistence type="evidence at transcript level"/>